<dbReference type="Proteomes" id="UP001591681">
    <property type="component" value="Unassembled WGS sequence"/>
</dbReference>
<dbReference type="AlphaFoldDB" id="A0ABD1JL80"/>
<feature type="region of interest" description="Disordered" evidence="1">
    <location>
        <begin position="298"/>
        <end position="317"/>
    </location>
</feature>
<accession>A0ABD1JL80</accession>
<comment type="caution">
    <text evidence="2">The sequence shown here is derived from an EMBL/GenBank/DDBJ whole genome shotgun (WGS) entry which is preliminary data.</text>
</comment>
<keyword evidence="3" id="KW-1185">Reference proteome</keyword>
<proteinExistence type="predicted"/>
<protein>
    <submittedName>
        <fullName evidence="2">Uncharacterized protein</fullName>
    </submittedName>
</protein>
<dbReference type="PANTHER" id="PTHR34494">
    <property type="entry name" value="PROTEIN CBG25024"/>
    <property type="match status" value="1"/>
</dbReference>
<sequence>MGAAQSIPVVGEVVTAIDSGVKITAAGVCGVIGGLLDDEDAKDTAMKLVKDAGKSWVEYSERNIIIAPTRAVIHDIAGNTKEAKRVLCKMGKSVEELADSTPVVGHVKGVYHYLDGDKEHGDACMKGASRTLVVVGAGALTGGIGGGVALGGLAGVGSGFGYDVAVSAGERRPNGLIGSIDNAVESLKERDLHGFMDSAINLGYGFTGDFLAGAGGAKASKQLNKASQQRSALRKEIGKSATNDTVDAAKHLKKVQKKVSGEGHVCTKVKNLETGDTAYGTNERCRQQIRVNEYTRNGEASGYNSRTNAMKGRVGEFPREPGILENRANERGVLIEQRVQARNGGYRAVNACAEHEAFEKLQTTGADNRVRTTSVQYRDGSITTVERCDNCAQFADLMGDVPTDRVPGITVPTRQFILDSSTRAVGGAAAYAGISVVRPHRILQYHSHNH</sequence>
<reference evidence="2 3" key="1">
    <citation type="submission" date="2024-09" db="EMBL/GenBank/DDBJ databases">
        <title>A chromosome-level genome assembly of Gray's grenadier anchovy, Coilia grayii.</title>
        <authorList>
            <person name="Fu Z."/>
        </authorList>
    </citation>
    <scope>NUCLEOTIDE SEQUENCE [LARGE SCALE GENOMIC DNA]</scope>
    <source>
        <strain evidence="2">G4</strain>
        <tissue evidence="2">Muscle</tissue>
    </source>
</reference>
<gene>
    <name evidence="2" type="ORF">ACEWY4_016667</name>
</gene>
<name>A0ABD1JL80_9TELE</name>
<organism evidence="2 3">
    <name type="scientific">Coilia grayii</name>
    <name type="common">Gray's grenadier anchovy</name>
    <dbReference type="NCBI Taxonomy" id="363190"/>
    <lineage>
        <taxon>Eukaryota</taxon>
        <taxon>Metazoa</taxon>
        <taxon>Chordata</taxon>
        <taxon>Craniata</taxon>
        <taxon>Vertebrata</taxon>
        <taxon>Euteleostomi</taxon>
        <taxon>Actinopterygii</taxon>
        <taxon>Neopterygii</taxon>
        <taxon>Teleostei</taxon>
        <taxon>Clupei</taxon>
        <taxon>Clupeiformes</taxon>
        <taxon>Clupeoidei</taxon>
        <taxon>Engraulidae</taxon>
        <taxon>Coilinae</taxon>
        <taxon>Coilia</taxon>
    </lineage>
</organism>
<dbReference type="EMBL" id="JBHFQA010000014">
    <property type="protein sequence ID" value="KAL2087839.1"/>
    <property type="molecule type" value="Genomic_DNA"/>
</dbReference>
<evidence type="ECO:0000313" key="2">
    <source>
        <dbReference type="EMBL" id="KAL2087839.1"/>
    </source>
</evidence>
<dbReference type="PANTHER" id="PTHR34494:SF1">
    <property type="entry name" value="PROTEIN CBG25024"/>
    <property type="match status" value="1"/>
</dbReference>
<evidence type="ECO:0000313" key="3">
    <source>
        <dbReference type="Proteomes" id="UP001591681"/>
    </source>
</evidence>
<evidence type="ECO:0000256" key="1">
    <source>
        <dbReference type="SAM" id="MobiDB-lite"/>
    </source>
</evidence>